<dbReference type="EMBL" id="VUOD01000008">
    <property type="protein sequence ID" value="KAA2284266.1"/>
    <property type="molecule type" value="Genomic_DNA"/>
</dbReference>
<evidence type="ECO:0000313" key="4">
    <source>
        <dbReference type="EMBL" id="KAA2284266.1"/>
    </source>
</evidence>
<dbReference type="Gene3D" id="3.40.50.1820">
    <property type="entry name" value="alpha/beta hydrolase"/>
    <property type="match status" value="1"/>
</dbReference>
<accession>A0A5B2Z7U8</accession>
<dbReference type="InterPro" id="IPR029058">
    <property type="entry name" value="AB_hydrolase_fold"/>
</dbReference>
<dbReference type="PRINTS" id="PR00111">
    <property type="entry name" value="ABHYDROLASE"/>
</dbReference>
<evidence type="ECO:0000256" key="2">
    <source>
        <dbReference type="ARBA" id="ARBA00022801"/>
    </source>
</evidence>
<evidence type="ECO:0000313" key="5">
    <source>
        <dbReference type="Proteomes" id="UP000322165"/>
    </source>
</evidence>
<dbReference type="SUPFAM" id="SSF53474">
    <property type="entry name" value="alpha/beta-Hydrolases"/>
    <property type="match status" value="1"/>
</dbReference>
<gene>
    <name evidence="4" type="ORF">F0415_10245</name>
</gene>
<dbReference type="RefSeq" id="WP_149861128.1">
    <property type="nucleotide sequence ID" value="NZ_VUOD01000008.1"/>
</dbReference>
<feature type="domain" description="AB hydrolase-1" evidence="3">
    <location>
        <begin position="26"/>
        <end position="266"/>
    </location>
</feature>
<proteinExistence type="inferred from homology"/>
<dbReference type="Proteomes" id="UP000322165">
    <property type="component" value="Unassembled WGS sequence"/>
</dbReference>
<dbReference type="InterPro" id="IPR000073">
    <property type="entry name" value="AB_hydrolase_1"/>
</dbReference>
<protein>
    <submittedName>
        <fullName evidence="4">Alpha/beta hydrolase</fullName>
    </submittedName>
</protein>
<dbReference type="GO" id="GO:0016020">
    <property type="term" value="C:membrane"/>
    <property type="evidence" value="ECO:0007669"/>
    <property type="project" value="TreeGrafter"/>
</dbReference>
<keyword evidence="5" id="KW-1185">Reference proteome</keyword>
<dbReference type="PANTHER" id="PTHR43798">
    <property type="entry name" value="MONOACYLGLYCEROL LIPASE"/>
    <property type="match status" value="1"/>
</dbReference>
<keyword evidence="2 4" id="KW-0378">Hydrolase</keyword>
<dbReference type="PANTHER" id="PTHR43798:SF14">
    <property type="entry name" value="SERINE HYDROLASE-LIKE PROTEIN DDB_G0286239"/>
    <property type="match status" value="1"/>
</dbReference>
<dbReference type="AlphaFoldDB" id="A0A5B2Z7U8"/>
<dbReference type="InterPro" id="IPR050266">
    <property type="entry name" value="AB_hydrolase_sf"/>
</dbReference>
<name>A0A5B2Z7U8_9GAMM</name>
<organism evidence="4 5">
    <name type="scientific">Arenimonas fontis</name>
    <dbReference type="NCBI Taxonomy" id="2608255"/>
    <lineage>
        <taxon>Bacteria</taxon>
        <taxon>Pseudomonadati</taxon>
        <taxon>Pseudomonadota</taxon>
        <taxon>Gammaproteobacteria</taxon>
        <taxon>Lysobacterales</taxon>
        <taxon>Lysobacteraceae</taxon>
        <taxon>Arenimonas</taxon>
    </lineage>
</organism>
<evidence type="ECO:0000256" key="1">
    <source>
        <dbReference type="ARBA" id="ARBA00008645"/>
    </source>
</evidence>
<reference evidence="4 5" key="1">
    <citation type="submission" date="2019-09" db="EMBL/GenBank/DDBJ databases">
        <title>Arenimonas chukotkensis sp. nov., a bacterium isolated from Chukotka hot spring, Arctic region, Russia.</title>
        <authorList>
            <person name="Zayulina K.S."/>
            <person name="Prokofeva M.I."/>
            <person name="Elcheninov A.G."/>
            <person name="Novikov A."/>
            <person name="Kochetkova T.V."/>
            <person name="Kublanov I.V."/>
        </authorList>
    </citation>
    <scope>NUCLEOTIDE SEQUENCE [LARGE SCALE GENOMIC DNA]</scope>
    <source>
        <strain evidence="4 5">3729k</strain>
    </source>
</reference>
<sequence length="282" mass="30366">MIRELSLPAARGRLAALSGGREDGRPLLCLHGWLDNAASFLPLAPWLADFRWVALDLPGHGASEHRAPGYDYVFVDWIHDVLDALDALGWARADLLGHSMGGAIACLLAAAVPARVRRLALVEALGPVAGDPDGAGSRLREAVLARRAVRGRSSRLIPDLDAAVAARLAATEMAPAAARLIVERNLRPVEGGFAWRSDPRLTLPASSRLPEPAIRSMLRLIEAPTLVIAAEPSPPWFSWDVLRERAACMADVRLERVPGGHHLHMEQPGQVGPRLRDFLAAG</sequence>
<comment type="similarity">
    <text evidence="1">Belongs to the AB hydrolase superfamily.</text>
</comment>
<comment type="caution">
    <text evidence="4">The sequence shown here is derived from an EMBL/GenBank/DDBJ whole genome shotgun (WGS) entry which is preliminary data.</text>
</comment>
<dbReference type="GO" id="GO:0016787">
    <property type="term" value="F:hydrolase activity"/>
    <property type="evidence" value="ECO:0007669"/>
    <property type="project" value="UniProtKB-KW"/>
</dbReference>
<reference evidence="4 5" key="2">
    <citation type="submission" date="2019-09" db="EMBL/GenBank/DDBJ databases">
        <authorList>
            <person name="Mazur A."/>
        </authorList>
    </citation>
    <scope>NUCLEOTIDE SEQUENCE [LARGE SCALE GENOMIC DNA]</scope>
    <source>
        <strain evidence="4 5">3729k</strain>
    </source>
</reference>
<dbReference type="Pfam" id="PF00561">
    <property type="entry name" value="Abhydrolase_1"/>
    <property type="match status" value="1"/>
</dbReference>
<evidence type="ECO:0000259" key="3">
    <source>
        <dbReference type="Pfam" id="PF00561"/>
    </source>
</evidence>